<evidence type="ECO:0000256" key="1">
    <source>
        <dbReference type="ARBA" id="ARBA00004141"/>
    </source>
</evidence>
<dbReference type="Proteomes" id="UP001165653">
    <property type="component" value="Unassembled WGS sequence"/>
</dbReference>
<comment type="subcellular location">
    <subcellularLocation>
        <location evidence="1">Membrane</location>
        <topology evidence="1">Multi-pass membrane protein</topology>
    </subcellularLocation>
</comment>
<accession>A0ABT3G8X3</accession>
<dbReference type="EMBL" id="JAPDDR010000014">
    <property type="protein sequence ID" value="MCW1916298.1"/>
    <property type="molecule type" value="Genomic_DNA"/>
</dbReference>
<evidence type="ECO:0000313" key="7">
    <source>
        <dbReference type="Proteomes" id="UP001165653"/>
    </source>
</evidence>
<keyword evidence="7" id="KW-1185">Reference proteome</keyword>
<proteinExistence type="predicted"/>
<comment type="caution">
    <text evidence="6">The sequence shown here is derived from an EMBL/GenBank/DDBJ whole genome shotgun (WGS) entry which is preliminary data.</text>
</comment>
<evidence type="ECO:0000313" key="6">
    <source>
        <dbReference type="EMBL" id="MCW1916298.1"/>
    </source>
</evidence>
<dbReference type="PANTHER" id="PTHR36974:SF1">
    <property type="entry name" value="DOXX FAMILY MEMBRANE PROTEIN"/>
    <property type="match status" value="1"/>
</dbReference>
<evidence type="ECO:0000256" key="4">
    <source>
        <dbReference type="ARBA" id="ARBA00023136"/>
    </source>
</evidence>
<organism evidence="6 7">
    <name type="scientific">Luteolibacter rhizosphaerae</name>
    <dbReference type="NCBI Taxonomy" id="2989719"/>
    <lineage>
        <taxon>Bacteria</taxon>
        <taxon>Pseudomonadati</taxon>
        <taxon>Verrucomicrobiota</taxon>
        <taxon>Verrucomicrobiia</taxon>
        <taxon>Verrucomicrobiales</taxon>
        <taxon>Verrucomicrobiaceae</taxon>
        <taxon>Luteolibacter</taxon>
    </lineage>
</organism>
<evidence type="ECO:0000256" key="2">
    <source>
        <dbReference type="ARBA" id="ARBA00022692"/>
    </source>
</evidence>
<name>A0ABT3G8X3_9BACT</name>
<reference evidence="6" key="1">
    <citation type="submission" date="2022-10" db="EMBL/GenBank/DDBJ databases">
        <title>Luteolibacter sp. GHJ8, whole genome shotgun sequencing project.</title>
        <authorList>
            <person name="Zhao G."/>
            <person name="Shen L."/>
        </authorList>
    </citation>
    <scope>NUCLEOTIDE SEQUENCE</scope>
    <source>
        <strain evidence="6">GHJ8</strain>
    </source>
</reference>
<dbReference type="RefSeq" id="WP_264515872.1">
    <property type="nucleotide sequence ID" value="NZ_JAPDDR010000014.1"/>
</dbReference>
<feature type="transmembrane region" description="Helical" evidence="5">
    <location>
        <begin position="76"/>
        <end position="95"/>
    </location>
</feature>
<dbReference type="InterPro" id="IPR032808">
    <property type="entry name" value="DoxX"/>
</dbReference>
<gene>
    <name evidence="6" type="ORF">OJ996_22100</name>
</gene>
<keyword evidence="2 5" id="KW-0812">Transmembrane</keyword>
<dbReference type="Pfam" id="PF07681">
    <property type="entry name" value="DoxX"/>
    <property type="match status" value="1"/>
</dbReference>
<feature type="transmembrane region" description="Helical" evidence="5">
    <location>
        <begin position="107"/>
        <end position="124"/>
    </location>
</feature>
<protein>
    <submittedName>
        <fullName evidence="6">DoxX family membrane protein</fullName>
    </submittedName>
</protein>
<evidence type="ECO:0000256" key="5">
    <source>
        <dbReference type="SAM" id="Phobius"/>
    </source>
</evidence>
<sequence>MPSGNPSRPLLDPSRSRTILGIVFVLAGINHFRVPALYESMIPPYLPWPSALNLISGAAEILGGLGILVPAFRRPAAWGLIALLVAVFPANLHMALHGLPGKDISPWILWLRLPFQAVFIYWVYRSCLSGADDPAAKPA</sequence>
<keyword evidence="4 5" id="KW-0472">Membrane</keyword>
<evidence type="ECO:0000256" key="3">
    <source>
        <dbReference type="ARBA" id="ARBA00022989"/>
    </source>
</evidence>
<feature type="transmembrane region" description="Helical" evidence="5">
    <location>
        <begin position="18"/>
        <end position="38"/>
    </location>
</feature>
<dbReference type="PANTHER" id="PTHR36974">
    <property type="entry name" value="MEMBRANE PROTEIN-RELATED"/>
    <property type="match status" value="1"/>
</dbReference>
<feature type="transmembrane region" description="Helical" evidence="5">
    <location>
        <begin position="50"/>
        <end position="69"/>
    </location>
</feature>
<keyword evidence="3 5" id="KW-1133">Transmembrane helix</keyword>